<name>A0A2R6ABB9_9ARCH</name>
<comment type="caution">
    <text evidence="1">The sequence shown here is derived from an EMBL/GenBank/DDBJ whole genome shotgun (WGS) entry which is preliminary data.</text>
</comment>
<dbReference type="Proteomes" id="UP000240880">
    <property type="component" value="Unassembled WGS sequence"/>
</dbReference>
<sequence length="93" mass="11236">MPNIEVEDYLAYFPLERVVFDEKLLEQRWNRLVEEHPEFGTPCFKCQFFFECNAGAKHDPVTCEFLFEWFVSCNGKVEVRKKRVSKTLKRRRV</sequence>
<accession>A0A2R6ABB9</accession>
<dbReference type="EMBL" id="NEXC01000019">
    <property type="protein sequence ID" value="PSN83603.1"/>
    <property type="molecule type" value="Genomic_DNA"/>
</dbReference>
<reference evidence="1 2" key="1">
    <citation type="submission" date="2017-04" db="EMBL/GenBank/DDBJ databases">
        <title>Novel microbial lineages endemic to geothermal iron-oxide mats fill important gaps in the evolutionary history of Archaea.</title>
        <authorList>
            <person name="Jay Z.J."/>
            <person name="Beam J.P."/>
            <person name="Dlakic M."/>
            <person name="Rusch D.B."/>
            <person name="Kozubal M.A."/>
            <person name="Inskeep W.P."/>
        </authorList>
    </citation>
    <scope>NUCLEOTIDE SEQUENCE [LARGE SCALE GENOMIC DNA]</scope>
    <source>
        <strain evidence="1">OSP_D</strain>
    </source>
</reference>
<protein>
    <submittedName>
        <fullName evidence="1">Uncharacterized protein</fullName>
    </submittedName>
</protein>
<proteinExistence type="predicted"/>
<organism evidence="1 2">
    <name type="scientific">Candidatus Marsarchaeota G1 archaeon OSP_D</name>
    <dbReference type="NCBI Taxonomy" id="1978155"/>
    <lineage>
        <taxon>Archaea</taxon>
        <taxon>Candidatus Marsarchaeota</taxon>
        <taxon>Candidatus Marsarchaeota group 1</taxon>
    </lineage>
</organism>
<gene>
    <name evidence="1" type="ORF">B9Q01_04135</name>
</gene>
<dbReference type="AlphaFoldDB" id="A0A2R6ABB9"/>
<evidence type="ECO:0000313" key="2">
    <source>
        <dbReference type="Proteomes" id="UP000240880"/>
    </source>
</evidence>
<evidence type="ECO:0000313" key="1">
    <source>
        <dbReference type="EMBL" id="PSN83603.1"/>
    </source>
</evidence>